<evidence type="ECO:0000256" key="1">
    <source>
        <dbReference type="PROSITE-ProRule" id="PRU00339"/>
    </source>
</evidence>
<evidence type="ECO:0008006" key="4">
    <source>
        <dbReference type="Google" id="ProtNLM"/>
    </source>
</evidence>
<dbReference type="InterPro" id="IPR011990">
    <property type="entry name" value="TPR-like_helical_dom_sf"/>
</dbReference>
<keyword evidence="3" id="KW-1185">Reference proteome</keyword>
<protein>
    <recommendedName>
        <fullName evidence="4">Sulfotransferase family protein</fullName>
    </recommendedName>
</protein>
<dbReference type="Proteomes" id="UP000580856">
    <property type="component" value="Unassembled WGS sequence"/>
</dbReference>
<dbReference type="InterPro" id="IPR019734">
    <property type="entry name" value="TPR_rpt"/>
</dbReference>
<dbReference type="EMBL" id="JAATJA010000004">
    <property type="protein sequence ID" value="NJB69189.1"/>
    <property type="molecule type" value="Genomic_DNA"/>
</dbReference>
<evidence type="ECO:0000313" key="2">
    <source>
        <dbReference type="EMBL" id="NJB69189.1"/>
    </source>
</evidence>
<dbReference type="SUPFAM" id="SSF52540">
    <property type="entry name" value="P-loop containing nucleoside triphosphate hydrolases"/>
    <property type="match status" value="1"/>
</dbReference>
<evidence type="ECO:0000313" key="3">
    <source>
        <dbReference type="Proteomes" id="UP000580856"/>
    </source>
</evidence>
<dbReference type="PROSITE" id="PS50005">
    <property type="entry name" value="TPR"/>
    <property type="match status" value="1"/>
</dbReference>
<sequence length="373" mass="40365">MTHASSSPTEFVLVSTQRSGSAFVASILDALPGASVGPEVFLGLGMHSPENFYRYWAGMIRADERCLAPPRFAEVIDAYLDGFYSRAESASAVGFCLKYDQIPLVPGLLDALERRGVKVVHLVRENVLETLVSSVRSRERVAHGGRAHGDGPQPPERVRLRAQGLCDALAGRIREIGEWRETLSRRFECHELTLERAVCGRSDAGSMNPKPLREVCAFLGIEVGERPPRTTLRSSAARPLAELVDNADEIRAALSGTDYGHLLDPCGTLARPALRPGTDFGQWHAMCASLNRAEAMLAVGRGREAAVLLSGVRRMYPDEPAAAVALGAVYEHTGDLGRSASMYRIALHLDPWDAIAASRLRALTPGSLENASS</sequence>
<dbReference type="AlphaFoldDB" id="A0A846QX43"/>
<dbReference type="InterPro" id="IPR027417">
    <property type="entry name" value="P-loop_NTPase"/>
</dbReference>
<organism evidence="2 3">
    <name type="scientific">Desulfobaculum xiamenense</name>
    <dbReference type="NCBI Taxonomy" id="995050"/>
    <lineage>
        <taxon>Bacteria</taxon>
        <taxon>Pseudomonadati</taxon>
        <taxon>Thermodesulfobacteriota</taxon>
        <taxon>Desulfovibrionia</taxon>
        <taxon>Desulfovibrionales</taxon>
        <taxon>Desulfovibrionaceae</taxon>
        <taxon>Desulfobaculum</taxon>
    </lineage>
</organism>
<reference evidence="2 3" key="1">
    <citation type="submission" date="2020-03" db="EMBL/GenBank/DDBJ databases">
        <title>Genomic Encyclopedia of Type Strains, Phase IV (KMG-IV): sequencing the most valuable type-strain genomes for metagenomic binning, comparative biology and taxonomic classification.</title>
        <authorList>
            <person name="Goeker M."/>
        </authorList>
    </citation>
    <scope>NUCLEOTIDE SEQUENCE [LARGE SCALE GENOMIC DNA]</scope>
    <source>
        <strain evidence="2 3">DSM 24233</strain>
    </source>
</reference>
<name>A0A846QX43_9BACT</name>
<comment type="caution">
    <text evidence="2">The sequence shown here is derived from an EMBL/GenBank/DDBJ whole genome shotgun (WGS) entry which is preliminary data.</text>
</comment>
<feature type="repeat" description="TPR" evidence="1">
    <location>
        <begin position="320"/>
        <end position="353"/>
    </location>
</feature>
<proteinExistence type="predicted"/>
<gene>
    <name evidence="2" type="ORF">GGQ74_002886</name>
</gene>
<dbReference type="RefSeq" id="WP_167942280.1">
    <property type="nucleotide sequence ID" value="NZ_JAATJA010000004.1"/>
</dbReference>
<dbReference type="SUPFAM" id="SSF48452">
    <property type="entry name" value="TPR-like"/>
    <property type="match status" value="1"/>
</dbReference>
<accession>A0A846QX43</accession>
<dbReference type="Gene3D" id="1.25.40.10">
    <property type="entry name" value="Tetratricopeptide repeat domain"/>
    <property type="match status" value="1"/>
</dbReference>
<keyword evidence="1" id="KW-0802">TPR repeat</keyword>
<dbReference type="Gene3D" id="3.40.50.300">
    <property type="entry name" value="P-loop containing nucleotide triphosphate hydrolases"/>
    <property type="match status" value="1"/>
</dbReference>